<keyword evidence="4 8" id="KW-0812">Transmembrane</keyword>
<protein>
    <submittedName>
        <fullName evidence="11">ABC transporter substrate-binding protein/permease</fullName>
    </submittedName>
</protein>
<dbReference type="Proteomes" id="UP001315967">
    <property type="component" value="Chromosome"/>
</dbReference>
<feature type="domain" description="ABC transmembrane type-1" evidence="10">
    <location>
        <begin position="1027"/>
        <end position="1216"/>
    </location>
</feature>
<evidence type="ECO:0000313" key="11">
    <source>
        <dbReference type="EMBL" id="UUX34922.1"/>
    </source>
</evidence>
<keyword evidence="5 9" id="KW-0732">Signal</keyword>
<evidence type="ECO:0000256" key="5">
    <source>
        <dbReference type="ARBA" id="ARBA00022729"/>
    </source>
</evidence>
<feature type="transmembrane region" description="Helical" evidence="8">
    <location>
        <begin position="1195"/>
        <end position="1215"/>
    </location>
</feature>
<evidence type="ECO:0000256" key="1">
    <source>
        <dbReference type="ARBA" id="ARBA00004651"/>
    </source>
</evidence>
<proteinExistence type="inferred from homology"/>
<dbReference type="Gene3D" id="3.40.190.10">
    <property type="entry name" value="Periplasmic binding protein-like II"/>
    <property type="match status" value="8"/>
</dbReference>
<keyword evidence="6 8" id="KW-1133">Transmembrane helix</keyword>
<dbReference type="PROSITE" id="PS50928">
    <property type="entry name" value="ABC_TM1"/>
    <property type="match status" value="1"/>
</dbReference>
<feature type="signal peptide" evidence="9">
    <location>
        <begin position="1"/>
        <end position="25"/>
    </location>
</feature>
<dbReference type="InterPro" id="IPR035906">
    <property type="entry name" value="MetI-like_sf"/>
</dbReference>
<evidence type="ECO:0000259" key="10">
    <source>
        <dbReference type="PROSITE" id="PS50928"/>
    </source>
</evidence>
<keyword evidence="7 8" id="KW-0472">Membrane</keyword>
<keyword evidence="12" id="KW-1185">Reference proteome</keyword>
<dbReference type="CDD" id="cd06261">
    <property type="entry name" value="TM_PBP2"/>
    <property type="match status" value="1"/>
</dbReference>
<feature type="transmembrane region" description="Helical" evidence="8">
    <location>
        <begin position="1027"/>
        <end position="1050"/>
    </location>
</feature>
<dbReference type="SUPFAM" id="SSF161098">
    <property type="entry name" value="MetI-like"/>
    <property type="match status" value="1"/>
</dbReference>
<evidence type="ECO:0000256" key="2">
    <source>
        <dbReference type="ARBA" id="ARBA00022448"/>
    </source>
</evidence>
<dbReference type="NCBIfam" id="TIGR01726">
    <property type="entry name" value="HEQRo_perm_3TM"/>
    <property type="match status" value="1"/>
</dbReference>
<dbReference type="PANTHER" id="PTHR35936">
    <property type="entry name" value="MEMBRANE-BOUND LYTIC MUREIN TRANSGLYCOSYLASE F"/>
    <property type="match status" value="1"/>
</dbReference>
<dbReference type="PANTHER" id="PTHR35936:SF38">
    <property type="entry name" value="GLUTAMINE-BINDING PERIPLASMIC PROTEIN"/>
    <property type="match status" value="1"/>
</dbReference>
<feature type="transmembrane region" description="Helical" evidence="8">
    <location>
        <begin position="1057"/>
        <end position="1086"/>
    </location>
</feature>
<evidence type="ECO:0000256" key="3">
    <source>
        <dbReference type="ARBA" id="ARBA00022475"/>
    </source>
</evidence>
<dbReference type="InterPro" id="IPR001638">
    <property type="entry name" value="Solute-binding_3/MltF_N"/>
</dbReference>
<dbReference type="Gene3D" id="1.10.3720.10">
    <property type="entry name" value="MetI-like"/>
    <property type="match status" value="1"/>
</dbReference>
<dbReference type="Pfam" id="PF00528">
    <property type="entry name" value="BPD_transp_1"/>
    <property type="match status" value="1"/>
</dbReference>
<dbReference type="SUPFAM" id="SSF53850">
    <property type="entry name" value="Periplasmic binding protein-like II"/>
    <property type="match status" value="4"/>
</dbReference>
<name>A0ABY5P862_9LACT</name>
<evidence type="ECO:0000256" key="7">
    <source>
        <dbReference type="ARBA" id="ARBA00023136"/>
    </source>
</evidence>
<sequence length="1223" mass="132104">MKYFKWLSLTLVVMLLTMIGAPALAQQVAAQNDEPTYVIATDTTFAPFEYQDEKGDFVGIDMDLIAAIADDQGFKYEIRPLGFNAALQAVESGQVDGMIAGMSITDARRETFDFSDTYFSAGVQFAVLDDSEFQSLEDLAGENVAVKTGTQGMAVAESVADDYGFTLTAFEDSVNMYEDLLAGNSVAVIEDYPVMAYAAETGGIPLRFIGEQMEVADYGFAVKKGDNSELIDMFNAGLSNLQASGEYDAIIAAHLGENDLVTEETVSESDVVAVDESDETVVVADPDTTYVIGTDTTFAPFEFQDEAGNYVGIDMDLLAAIAQNQGFNYELRPLGFNPALQAVEAGQVDGMIAGMSITDARRESFDFSDTYFSAGVQFAVLDDSEFQTLEDLEGENVAVKTGTQGMAVAESLADDYGFTITIFEDSVNMYEDLQAGNSVAVIEDYPVMAYAAETGGIPLRFIGEQMEVADYGFAVQKGQNGDLLALFNQGLANLKESGEYDAIVAGYLGEGSNESTMSSDTAEVVADPDTTYVIGTDTTFAPFEFQDEAGNYVGIDMDLLAAIAEDQGFEYEIRPLGFNAALQAVEAGQVDGMIAGMSITDARRESFDFSDTYFSAGVQFAVLDDSEFQTLEDLEGENVAVKTGTQGMAVAESLADDYGFTITIFEDSVNMYEDLQASNSVAVIEDYPVMAYAAETGGIPLRFIGEQMEVADYGFAVQKGQNSDLLALFNQGLSNLQASGEYDAIIANYLGEDTTASTSMTDATTVIADPAITYVIGTDTTFAPFEFQDENGDYVGIDMDLLAAIAEDQGFEYEIRPLGFNAALQAVEAGQVDGMIAGMSITDARRESFDFSDTYFSAGVQFAVLDDSEFQTLEDLEGENVAVKTGTQGMAVAESLADDYGFTITIFEDSVNMYEDLQASNSVAVIEDYPVMAYAAETGGIPLRFIGEQLEVADYGFAVQKGQNSDLLTLFNQGLSNIQASGEYDDIVETYLGESEEEAELVEETTQSTNQFVSLIQENGKALMNGLWTTLWVTLVSFAIAAVLGVVIGLMRTSDNLILSIIAQIYIDIMRGMPLIVLAFFIYFGFPQLTGLQFGAYTAGITTLSLNAAAYIAEIVRGGINAVDIGQAEAARSLGLNQSKTMRRVILPQAFRIMIPSFINQFVITLKDTSILSVIGLVELTQTGRIIIARTYQSGAMWLIIGLMYIILITILTKISNRLEKEL</sequence>
<dbReference type="EMBL" id="CP102453">
    <property type="protein sequence ID" value="UUX34922.1"/>
    <property type="molecule type" value="Genomic_DNA"/>
</dbReference>
<accession>A0ABY5P862</accession>
<evidence type="ECO:0000256" key="9">
    <source>
        <dbReference type="SAM" id="SignalP"/>
    </source>
</evidence>
<evidence type="ECO:0000256" key="4">
    <source>
        <dbReference type="ARBA" id="ARBA00022692"/>
    </source>
</evidence>
<dbReference type="RefSeq" id="WP_313794415.1">
    <property type="nucleotide sequence ID" value="NZ_CP102453.1"/>
</dbReference>
<evidence type="ECO:0000256" key="6">
    <source>
        <dbReference type="ARBA" id="ARBA00022989"/>
    </source>
</evidence>
<comment type="subcellular location">
    <subcellularLocation>
        <location evidence="1 8">Cell membrane</location>
        <topology evidence="1 8">Multi-pass membrane protein</topology>
    </subcellularLocation>
</comment>
<dbReference type="InterPro" id="IPR000515">
    <property type="entry name" value="MetI-like"/>
</dbReference>
<evidence type="ECO:0000256" key="8">
    <source>
        <dbReference type="RuleBase" id="RU363032"/>
    </source>
</evidence>
<feature type="transmembrane region" description="Helical" evidence="8">
    <location>
        <begin position="1092"/>
        <end position="1113"/>
    </location>
</feature>
<reference evidence="11 12" key="1">
    <citation type="submission" date="2022-08" db="EMBL/GenBank/DDBJ databases">
        <title>Aerococcaceae sp. nov isolated from spoiled eye mask.</title>
        <authorList>
            <person name="Zhou G."/>
            <person name="Xie X.-B."/>
            <person name="Shi Q.-S."/>
            <person name="Wang Y.-S."/>
            <person name="Wen X."/>
            <person name="Peng H."/>
            <person name="Yang X.-J."/>
            <person name="Tao H.-B."/>
            <person name="Huang X.-M."/>
        </authorList>
    </citation>
    <scope>NUCLEOTIDE SEQUENCE [LARGE SCALE GENOMIC DNA]</scope>
    <source>
        <strain evidence="12">DM20194951</strain>
    </source>
</reference>
<keyword evidence="3" id="KW-1003">Cell membrane</keyword>
<dbReference type="Pfam" id="PF00497">
    <property type="entry name" value="SBP_bac_3"/>
    <property type="match status" value="4"/>
</dbReference>
<feature type="chain" id="PRO_5045739867" evidence="9">
    <location>
        <begin position="26"/>
        <end position="1223"/>
    </location>
</feature>
<dbReference type="InterPro" id="IPR010065">
    <property type="entry name" value="AA_ABC_transptr_permease_3TM"/>
</dbReference>
<comment type="similarity">
    <text evidence="8">Belongs to the binding-protein-dependent transport system permease family.</text>
</comment>
<keyword evidence="2 8" id="KW-0813">Transport</keyword>
<gene>
    <name evidence="11" type="ORF">NRE15_04560</name>
</gene>
<evidence type="ECO:0000313" key="12">
    <source>
        <dbReference type="Proteomes" id="UP001315967"/>
    </source>
</evidence>
<organism evidence="11 12">
    <name type="scientific">Fundicoccus culcitae</name>
    <dbReference type="NCBI Taxonomy" id="2969821"/>
    <lineage>
        <taxon>Bacteria</taxon>
        <taxon>Bacillati</taxon>
        <taxon>Bacillota</taxon>
        <taxon>Bacilli</taxon>
        <taxon>Lactobacillales</taxon>
        <taxon>Aerococcaceae</taxon>
        <taxon>Fundicoccus</taxon>
    </lineage>
</organism>
<dbReference type="SMART" id="SM00062">
    <property type="entry name" value="PBPb"/>
    <property type="match status" value="4"/>
</dbReference>